<dbReference type="GO" id="GO:0046872">
    <property type="term" value="F:metal ion binding"/>
    <property type="evidence" value="ECO:0007669"/>
    <property type="project" value="UniProtKB-KW"/>
</dbReference>
<gene>
    <name evidence="4" type="ORF">GCK32_022009</name>
</gene>
<dbReference type="GO" id="GO:0004656">
    <property type="term" value="F:procollagen-proline 4-dioxygenase activity"/>
    <property type="evidence" value="ECO:0007669"/>
    <property type="project" value="TreeGrafter"/>
</dbReference>
<dbReference type="AlphaFoldDB" id="A0AAN8FTU2"/>
<comment type="caution">
    <text evidence="4">The sequence shown here is derived from an EMBL/GenBank/DDBJ whole genome shotgun (WGS) entry which is preliminary data.</text>
</comment>
<dbReference type="GO" id="GO:0031418">
    <property type="term" value="F:L-ascorbic acid binding"/>
    <property type="evidence" value="ECO:0007669"/>
    <property type="project" value="UniProtKB-KW"/>
</dbReference>
<dbReference type="Proteomes" id="UP001331761">
    <property type="component" value="Unassembled WGS sequence"/>
</dbReference>
<reference evidence="4 5" key="1">
    <citation type="submission" date="2019-10" db="EMBL/GenBank/DDBJ databases">
        <title>Assembly and Annotation for the nematode Trichostrongylus colubriformis.</title>
        <authorList>
            <person name="Martin J."/>
        </authorList>
    </citation>
    <scope>NUCLEOTIDE SEQUENCE [LARGE SCALE GENOMIC DNA]</scope>
    <source>
        <strain evidence="4">G859</strain>
        <tissue evidence="4">Whole worm</tissue>
    </source>
</reference>
<dbReference type="EMBL" id="WIXE01012846">
    <property type="protein sequence ID" value="KAK5975613.1"/>
    <property type="molecule type" value="Genomic_DNA"/>
</dbReference>
<keyword evidence="2" id="KW-0847">Vitamin C</keyword>
<dbReference type="PANTHER" id="PTHR10869:SF210">
    <property type="entry name" value="FE2OG DIOXYGENASE DOMAIN-CONTAINING PROTEIN"/>
    <property type="match status" value="1"/>
</dbReference>
<dbReference type="PANTHER" id="PTHR10869">
    <property type="entry name" value="PROLYL 4-HYDROXYLASE ALPHA SUBUNIT"/>
    <property type="match status" value="1"/>
</dbReference>
<proteinExistence type="predicted"/>
<accession>A0AAN8FTU2</accession>
<name>A0AAN8FTU2_TRICO</name>
<keyword evidence="5" id="KW-1185">Reference proteome</keyword>
<keyword evidence="4" id="KW-0223">Dioxygenase</keyword>
<evidence type="ECO:0000313" key="5">
    <source>
        <dbReference type="Proteomes" id="UP001331761"/>
    </source>
</evidence>
<evidence type="ECO:0000256" key="1">
    <source>
        <dbReference type="ARBA" id="ARBA00022723"/>
    </source>
</evidence>
<evidence type="ECO:0000256" key="3">
    <source>
        <dbReference type="ARBA" id="ARBA00023004"/>
    </source>
</evidence>
<dbReference type="GO" id="GO:0005783">
    <property type="term" value="C:endoplasmic reticulum"/>
    <property type="evidence" value="ECO:0007669"/>
    <property type="project" value="TreeGrafter"/>
</dbReference>
<evidence type="ECO:0000313" key="4">
    <source>
        <dbReference type="EMBL" id="KAK5975613.1"/>
    </source>
</evidence>
<keyword evidence="3" id="KW-0408">Iron</keyword>
<protein>
    <submittedName>
        <fullName evidence="4">Fe2OG dioxygenase domain-containing protein</fullName>
    </submittedName>
</protein>
<keyword evidence="1" id="KW-0479">Metal-binding</keyword>
<dbReference type="Gene3D" id="2.60.120.620">
    <property type="entry name" value="q2cbj1_9rhob like domain"/>
    <property type="match status" value="1"/>
</dbReference>
<keyword evidence="4" id="KW-0560">Oxidoreductase</keyword>
<evidence type="ECO:0000256" key="2">
    <source>
        <dbReference type="ARBA" id="ARBA00022896"/>
    </source>
</evidence>
<organism evidence="4 5">
    <name type="scientific">Trichostrongylus colubriformis</name>
    <name type="common">Black scour worm</name>
    <dbReference type="NCBI Taxonomy" id="6319"/>
    <lineage>
        <taxon>Eukaryota</taxon>
        <taxon>Metazoa</taxon>
        <taxon>Ecdysozoa</taxon>
        <taxon>Nematoda</taxon>
        <taxon>Chromadorea</taxon>
        <taxon>Rhabditida</taxon>
        <taxon>Rhabditina</taxon>
        <taxon>Rhabditomorpha</taxon>
        <taxon>Strongyloidea</taxon>
        <taxon>Trichostrongylidae</taxon>
        <taxon>Trichostrongylus</taxon>
    </lineage>
</organism>
<sequence>MRFKCNHPKPHCNSTTTGTVFPKLNVSVKPSAGDAVFWTNMDATESKAINSIHGGCAVWEGEKLAATLWIRSRHQQLLHAPLRSGRFDIEKLIYPRLEYMGVTRVGA</sequence>
<dbReference type="InterPro" id="IPR045054">
    <property type="entry name" value="P4HA-like"/>
</dbReference>